<proteinExistence type="predicted"/>
<keyword evidence="1" id="KW-0812">Transmembrane</keyword>
<dbReference type="Proteomes" id="UP000078386">
    <property type="component" value="Unassembled WGS sequence"/>
</dbReference>
<keyword evidence="1" id="KW-0472">Membrane</keyword>
<organism evidence="2 3">
    <name type="scientific">Kluyvera georgiana ATCC 51603</name>
    <dbReference type="NCBI Taxonomy" id="1354264"/>
    <lineage>
        <taxon>Bacteria</taxon>
        <taxon>Pseudomonadati</taxon>
        <taxon>Pseudomonadota</taxon>
        <taxon>Gammaproteobacteria</taxon>
        <taxon>Enterobacterales</taxon>
        <taxon>Enterobacteriaceae</taxon>
        <taxon>Kluyvera</taxon>
    </lineage>
</organism>
<evidence type="ECO:0000313" key="3">
    <source>
        <dbReference type="Proteomes" id="UP000078386"/>
    </source>
</evidence>
<evidence type="ECO:0000313" key="2">
    <source>
        <dbReference type="EMBL" id="OAT45876.1"/>
    </source>
</evidence>
<feature type="transmembrane region" description="Helical" evidence="1">
    <location>
        <begin position="95"/>
        <end position="113"/>
    </location>
</feature>
<accession>A0A1B7JDI2</accession>
<name>A0A1B7JDI2_9ENTR</name>
<feature type="transmembrane region" description="Helical" evidence="1">
    <location>
        <begin position="70"/>
        <end position="89"/>
    </location>
</feature>
<protein>
    <submittedName>
        <fullName evidence="2">Uncharacterized protein</fullName>
    </submittedName>
</protein>
<comment type="caution">
    <text evidence="2">The sequence shown here is derived from an EMBL/GenBank/DDBJ whole genome shotgun (WGS) entry which is preliminary data.</text>
</comment>
<evidence type="ECO:0000256" key="1">
    <source>
        <dbReference type="SAM" id="Phobius"/>
    </source>
</evidence>
<feature type="transmembrane region" description="Helical" evidence="1">
    <location>
        <begin position="39"/>
        <end position="58"/>
    </location>
</feature>
<keyword evidence="3" id="KW-1185">Reference proteome</keyword>
<keyword evidence="1" id="KW-1133">Transmembrane helix</keyword>
<reference evidence="2 3" key="1">
    <citation type="submission" date="2016-04" db="EMBL/GenBank/DDBJ databases">
        <title>ATOL: Assembling a taxonomically balanced genome-scale reconstruction of the evolutionary history of the Enterobacteriaceae.</title>
        <authorList>
            <person name="Plunkett G.III."/>
            <person name="Neeno-Eckwall E.C."/>
            <person name="Glasner J.D."/>
            <person name="Perna N.T."/>
        </authorList>
    </citation>
    <scope>NUCLEOTIDE SEQUENCE [LARGE SCALE GENOMIC DNA]</scope>
    <source>
        <strain evidence="2 3">ATCC 51603</strain>
    </source>
</reference>
<dbReference type="PATRIC" id="fig|1354264.4.peg.4522"/>
<dbReference type="RefSeq" id="WP_064548902.1">
    <property type="nucleotide sequence ID" value="NZ_LXEU01000089.1"/>
</dbReference>
<feature type="transmembrane region" description="Helical" evidence="1">
    <location>
        <begin position="134"/>
        <end position="155"/>
    </location>
</feature>
<gene>
    <name evidence="2" type="ORF">M989_04366</name>
</gene>
<sequence length="197" mass="22261">MILVSLFLRVVFLALAVVVVVLCLHVDVNIIKNGLSEDSFTEIVQESILFIIIMVHLVRGWKNSAMRQCNILIAGFFLAMLIRELDAVFDLIRHGSWLWFALAVSLATLCYAFRQPQRVLAQLAEYSTTPSYGLMIAGLLAILVFSRLFGMSILWQSILQDGYVRIVKNMVEEGSELFGYIICLMASVNILPERRES</sequence>
<dbReference type="EMBL" id="LXEU01000089">
    <property type="protein sequence ID" value="OAT45876.1"/>
    <property type="molecule type" value="Genomic_DNA"/>
</dbReference>
<feature type="transmembrane region" description="Helical" evidence="1">
    <location>
        <begin position="175"/>
        <end position="192"/>
    </location>
</feature>
<dbReference type="AlphaFoldDB" id="A0A1B7JDI2"/>